<dbReference type="PANTHER" id="PTHR34039">
    <property type="entry name" value="UPF0102 PROTEIN YRAN"/>
    <property type="match status" value="1"/>
</dbReference>
<evidence type="ECO:0000313" key="4">
    <source>
        <dbReference type="EMBL" id="VTR55177.1"/>
    </source>
</evidence>
<organism evidence="3 5">
    <name type="scientific">Serratia fonticola</name>
    <dbReference type="NCBI Taxonomy" id="47917"/>
    <lineage>
        <taxon>Bacteria</taxon>
        <taxon>Pseudomonadati</taxon>
        <taxon>Pseudomonadota</taxon>
        <taxon>Gammaproteobacteria</taxon>
        <taxon>Enterobacterales</taxon>
        <taxon>Yersiniaceae</taxon>
        <taxon>Serratia</taxon>
    </lineage>
</organism>
<accession>A0A0F7H929</accession>
<dbReference type="HAMAP" id="MF_00048">
    <property type="entry name" value="UPF0102"/>
    <property type="match status" value="1"/>
</dbReference>
<dbReference type="Pfam" id="PF02021">
    <property type="entry name" value="UPF0102"/>
    <property type="match status" value="1"/>
</dbReference>
<protein>
    <recommendedName>
        <fullName evidence="2">UPF0102 protein NCTC12965_06912</fullName>
    </recommendedName>
</protein>
<dbReference type="KEGG" id="sfw:WN53_04635"/>
<dbReference type="NCBIfam" id="NF009150">
    <property type="entry name" value="PRK12497.1-3"/>
    <property type="match status" value="1"/>
</dbReference>
<dbReference type="Proteomes" id="UP000270487">
    <property type="component" value="Chromosome"/>
</dbReference>
<dbReference type="EMBL" id="LR134492">
    <property type="protein sequence ID" value="VEI76052.1"/>
    <property type="molecule type" value="Genomic_DNA"/>
</dbReference>
<dbReference type="PANTHER" id="PTHR34039:SF1">
    <property type="entry name" value="UPF0102 PROTEIN YRAN"/>
    <property type="match status" value="1"/>
</dbReference>
<dbReference type="SUPFAM" id="SSF52980">
    <property type="entry name" value="Restriction endonuclease-like"/>
    <property type="match status" value="1"/>
</dbReference>
<reference evidence="3 5" key="1">
    <citation type="submission" date="2018-12" db="EMBL/GenBank/DDBJ databases">
        <authorList>
            <consortium name="Pathogen Informatics"/>
        </authorList>
    </citation>
    <scope>NUCLEOTIDE SEQUENCE [LARGE SCALE GENOMIC DNA]</scope>
    <source>
        <strain evidence="4">NCTC12965</strain>
        <strain evidence="3 5">NCTC13193</strain>
    </source>
</reference>
<dbReference type="NCBIfam" id="TIGR00252">
    <property type="entry name" value="YraN family protein"/>
    <property type="match status" value="1"/>
</dbReference>
<proteinExistence type="inferred from homology"/>
<dbReference type="STRING" id="47917.AV650_00105"/>
<gene>
    <name evidence="4" type="ORF">NCTC12965_06912</name>
    <name evidence="3" type="ORF">NCTC13193_05178</name>
</gene>
<dbReference type="InterPro" id="IPR011335">
    <property type="entry name" value="Restrct_endonuc-II-like"/>
</dbReference>
<dbReference type="Gene3D" id="3.40.1350.10">
    <property type="match status" value="1"/>
</dbReference>
<evidence type="ECO:0000313" key="3">
    <source>
        <dbReference type="EMBL" id="VEI76052.1"/>
    </source>
</evidence>
<dbReference type="GO" id="GO:0003676">
    <property type="term" value="F:nucleic acid binding"/>
    <property type="evidence" value="ECO:0007669"/>
    <property type="project" value="InterPro"/>
</dbReference>
<dbReference type="AlphaFoldDB" id="A0A0F7H929"/>
<evidence type="ECO:0000256" key="1">
    <source>
        <dbReference type="ARBA" id="ARBA00006738"/>
    </source>
</evidence>
<sequence length="130" mass="14166">MAAIPPGLGRSGLLSQRAKGAGYEIQARQYLERAGLTFTAANVAVRGGELDLIMRDGQTWVFVEVRYRRSDAFGDAAASVTYRKQRRLLHAAAVWLAGRGASFDTSSCRFDVLAITGSQLEWIPNAFNAD</sequence>
<dbReference type="EMBL" id="CABEEZ010000133">
    <property type="protein sequence ID" value="VTR55177.1"/>
    <property type="molecule type" value="Genomic_DNA"/>
</dbReference>
<dbReference type="InterPro" id="IPR003509">
    <property type="entry name" value="UPF0102_YraN-like"/>
</dbReference>
<comment type="similarity">
    <text evidence="1 2">Belongs to the UPF0102 family.</text>
</comment>
<evidence type="ECO:0000256" key="2">
    <source>
        <dbReference type="HAMAP-Rule" id="MF_00048"/>
    </source>
</evidence>
<dbReference type="InterPro" id="IPR011856">
    <property type="entry name" value="tRNA_endonuc-like_dom_sf"/>
</dbReference>
<name>A0A0F7H929_SERFO</name>
<evidence type="ECO:0000313" key="5">
    <source>
        <dbReference type="Proteomes" id="UP000270487"/>
    </source>
</evidence>
<dbReference type="CDD" id="cd20736">
    <property type="entry name" value="PoNe_Nuclease"/>
    <property type="match status" value="1"/>
</dbReference>